<evidence type="ECO:0000313" key="2">
    <source>
        <dbReference type="Proteomes" id="UP000187209"/>
    </source>
</evidence>
<evidence type="ECO:0000313" key="1">
    <source>
        <dbReference type="EMBL" id="OMJ89651.1"/>
    </source>
</evidence>
<sequence length="95" mass="10888">MDLNLNYKNLPTPSSNCTPVSIIKSKRLRVTEKHTETQVTIQFFTPNVREKENSIASSHKTPQVMFMAKSFHNTGFTPRNLASSLNEKLKEHENK</sequence>
<dbReference type="Proteomes" id="UP000187209">
    <property type="component" value="Unassembled WGS sequence"/>
</dbReference>
<dbReference type="AlphaFoldDB" id="A0A1R2CKY4"/>
<proteinExistence type="predicted"/>
<comment type="caution">
    <text evidence="1">The sequence shown here is derived from an EMBL/GenBank/DDBJ whole genome shotgun (WGS) entry which is preliminary data.</text>
</comment>
<reference evidence="1 2" key="1">
    <citation type="submission" date="2016-11" db="EMBL/GenBank/DDBJ databases">
        <title>The macronuclear genome of Stentor coeruleus: a giant cell with tiny introns.</title>
        <authorList>
            <person name="Slabodnick M."/>
            <person name="Ruby J.G."/>
            <person name="Reiff S.B."/>
            <person name="Swart E.C."/>
            <person name="Gosai S."/>
            <person name="Prabakaran S."/>
            <person name="Witkowska E."/>
            <person name="Larue G.E."/>
            <person name="Fisher S."/>
            <person name="Freeman R.M."/>
            <person name="Gunawardena J."/>
            <person name="Chu W."/>
            <person name="Stover N.A."/>
            <person name="Gregory B.D."/>
            <person name="Nowacki M."/>
            <person name="Derisi J."/>
            <person name="Roy S.W."/>
            <person name="Marshall W.F."/>
            <person name="Sood P."/>
        </authorList>
    </citation>
    <scope>NUCLEOTIDE SEQUENCE [LARGE SCALE GENOMIC DNA]</scope>
    <source>
        <strain evidence="1">WM001</strain>
    </source>
</reference>
<name>A0A1R2CKY4_9CILI</name>
<gene>
    <name evidence="1" type="ORF">SteCoe_8198</name>
</gene>
<accession>A0A1R2CKY4</accession>
<protein>
    <submittedName>
        <fullName evidence="1">Uncharacterized protein</fullName>
    </submittedName>
</protein>
<keyword evidence="2" id="KW-1185">Reference proteome</keyword>
<dbReference type="OrthoDB" id="10633699at2759"/>
<organism evidence="1 2">
    <name type="scientific">Stentor coeruleus</name>
    <dbReference type="NCBI Taxonomy" id="5963"/>
    <lineage>
        <taxon>Eukaryota</taxon>
        <taxon>Sar</taxon>
        <taxon>Alveolata</taxon>
        <taxon>Ciliophora</taxon>
        <taxon>Postciliodesmatophora</taxon>
        <taxon>Heterotrichea</taxon>
        <taxon>Heterotrichida</taxon>
        <taxon>Stentoridae</taxon>
        <taxon>Stentor</taxon>
    </lineage>
</organism>
<dbReference type="EMBL" id="MPUH01000121">
    <property type="protein sequence ID" value="OMJ89651.1"/>
    <property type="molecule type" value="Genomic_DNA"/>
</dbReference>